<dbReference type="InterPro" id="IPR011662">
    <property type="entry name" value="Secretin/TonB_short_N"/>
</dbReference>
<dbReference type="EMBL" id="JSVC01000008">
    <property type="protein sequence ID" value="KIC95201.1"/>
    <property type="molecule type" value="Genomic_DNA"/>
</dbReference>
<evidence type="ECO:0000256" key="2">
    <source>
        <dbReference type="ARBA" id="ARBA00022448"/>
    </source>
</evidence>
<comment type="subcellular location">
    <subcellularLocation>
        <location evidence="1 10">Cell outer membrane</location>
        <topology evidence="1 10">Multi-pass membrane protein</topology>
    </subcellularLocation>
</comment>
<keyword evidence="14" id="KW-1185">Reference proteome</keyword>
<keyword evidence="6" id="KW-0408">Iron</keyword>
<dbReference type="NCBIfam" id="TIGR04057">
    <property type="entry name" value="SusC_RagA_signa"/>
    <property type="match status" value="1"/>
</dbReference>
<dbReference type="Proteomes" id="UP000031408">
    <property type="component" value="Unassembled WGS sequence"/>
</dbReference>
<dbReference type="GO" id="GO:0006826">
    <property type="term" value="P:iron ion transport"/>
    <property type="evidence" value="ECO:0007669"/>
    <property type="project" value="UniProtKB-KW"/>
</dbReference>
<dbReference type="GO" id="GO:0009279">
    <property type="term" value="C:cell outer membrane"/>
    <property type="evidence" value="ECO:0007669"/>
    <property type="project" value="UniProtKB-SubCell"/>
</dbReference>
<name>A0A0C1L6Q6_9BACT</name>
<evidence type="ECO:0000256" key="11">
    <source>
        <dbReference type="RuleBase" id="RU003357"/>
    </source>
</evidence>
<evidence type="ECO:0000256" key="9">
    <source>
        <dbReference type="ARBA" id="ARBA00023237"/>
    </source>
</evidence>
<evidence type="ECO:0000256" key="10">
    <source>
        <dbReference type="PROSITE-ProRule" id="PRU01360"/>
    </source>
</evidence>
<dbReference type="SUPFAM" id="SSF49464">
    <property type="entry name" value="Carboxypeptidase regulatory domain-like"/>
    <property type="match status" value="1"/>
</dbReference>
<comment type="similarity">
    <text evidence="10 11">Belongs to the TonB-dependent receptor family.</text>
</comment>
<reference evidence="13 14" key="1">
    <citation type="submission" date="2014-11" db="EMBL/GenBank/DDBJ databases">
        <title>Genome sequence of Flavihumibacter solisilvae 3-3.</title>
        <authorList>
            <person name="Zhou G."/>
            <person name="Li M."/>
            <person name="Wang G."/>
        </authorList>
    </citation>
    <scope>NUCLEOTIDE SEQUENCE [LARGE SCALE GENOMIC DNA]</scope>
    <source>
        <strain evidence="13 14">3-3</strain>
    </source>
</reference>
<dbReference type="InterPro" id="IPR008969">
    <property type="entry name" value="CarboxyPept-like_regulatory"/>
</dbReference>
<evidence type="ECO:0000256" key="3">
    <source>
        <dbReference type="ARBA" id="ARBA00022452"/>
    </source>
</evidence>
<dbReference type="NCBIfam" id="TIGR04056">
    <property type="entry name" value="OMP_RagA_SusC"/>
    <property type="match status" value="1"/>
</dbReference>
<keyword evidence="4" id="KW-0406">Ion transport</keyword>
<keyword evidence="8 10" id="KW-0472">Membrane</keyword>
<evidence type="ECO:0000256" key="7">
    <source>
        <dbReference type="ARBA" id="ARBA00023077"/>
    </source>
</evidence>
<evidence type="ECO:0000256" key="6">
    <source>
        <dbReference type="ARBA" id="ARBA00023004"/>
    </source>
</evidence>
<keyword evidence="5 10" id="KW-0812">Transmembrane</keyword>
<sequence length="1070" mass="117847">MLFKTLVIMKLSLLLLLVGVLQVRANVLAQGNITLSMKQAEIEKVLNRIQKSGEFKFLYNFDLKSLRKKVDVNVENASLKETLDNLFANTDLTYRVLENNLVAVISSAPDQQEKRITGRVTSDAGEPISGVSVIVKGTTRGTNSDVNGNYMITVPPNATLVLSAIGFEQQEVVVGDQEVVNVKLVTSNKKLDEVVVIGYGSQRRRDVTGAVATVTAKDFENRPVVTTAQALQGKAAGVQVTQPSGKPGVDFSVRIRGASSINANNDPLYVIDGIPTTDTRGLNPNDIENMQVLKDAASAAIYGARAANGVVLITTKRGKANRSTVGFNTYLGFNQLANKIDVLDAEQYKLLMTEIPSAGPVDPAYDKNTDWVDETFGTGVNQNYQLSFTGGSEKTQYFLSLGYLQDKGMVDPARFDRYTARLNLDNKVNNWLKVAANINYNRNSTTNTGDNLSSGRGGVIMSALNTPPVIGIYKDDGSGEFEQNPYQGSWESPLAYMSRSEKTITNRLLANFNADVRLFPGFTYKMNIGTDISNTQGDTYIDPKRTVYGRQQNGVANTTRNDFFSWIWENTLNYTKRSGDHNLNILAGISAQENNFGTSWINTHDLHETVPTTNAGNIIDAAGNTKTSNSLVSNFARLNYDFASKYLLSAAFRYDGSSKLASGNKWDFFPAFTAGWRISSESFMQNVDAINDLKIRASWGQNGNQEGISDYTSFGLSSFSRVPPTNPLSGPAVKPYSIANPDLTWEKTTSFNIGVDVSMLNNRLSLTADAYWKHTKDLIMEVVLPDFMGIPAPFLRNDGELKNKGFELAISSKNTVTELRWNTDLNISWNTNEITSLNLMPVIDAANIYSTNQYATRATVGQPLGAFYGYISRGVDPQTGKIIYEDLDKNGTITPDDRTFIGYAAPKFIYGMTNTLNYKNWDLNIFIQGVQGNDIFNATRVDLEGMFDSKNQSTVVLDRWKQPGDITSVPGAGDINNSNNSTRFIEDGSFLRLKSITLSYSFPQKMLQSVKLQRLSLYATAQNLFTITSYNGFDPEVNAFGNSSKGTEVGVDYGTYPQTRTVVFGLNVEF</sequence>
<dbReference type="Pfam" id="PF13715">
    <property type="entry name" value="CarbopepD_reg_2"/>
    <property type="match status" value="1"/>
</dbReference>
<keyword evidence="2 10" id="KW-0813">Transport</keyword>
<dbReference type="Gene3D" id="2.170.130.10">
    <property type="entry name" value="TonB-dependent receptor, plug domain"/>
    <property type="match status" value="1"/>
</dbReference>
<dbReference type="InterPro" id="IPR039426">
    <property type="entry name" value="TonB-dep_rcpt-like"/>
</dbReference>
<evidence type="ECO:0000256" key="1">
    <source>
        <dbReference type="ARBA" id="ARBA00004571"/>
    </source>
</evidence>
<dbReference type="InterPro" id="IPR023997">
    <property type="entry name" value="TonB-dep_OMP_SusC/RagA_CS"/>
</dbReference>
<accession>A0A0C1L6Q6</accession>
<keyword evidence="9 10" id="KW-0998">Cell outer membrane</keyword>
<evidence type="ECO:0000256" key="4">
    <source>
        <dbReference type="ARBA" id="ARBA00022496"/>
    </source>
</evidence>
<dbReference type="InterPro" id="IPR000531">
    <property type="entry name" value="Beta-barrel_TonB"/>
</dbReference>
<dbReference type="PROSITE" id="PS52016">
    <property type="entry name" value="TONB_DEPENDENT_REC_3"/>
    <property type="match status" value="1"/>
</dbReference>
<dbReference type="SUPFAM" id="SSF56935">
    <property type="entry name" value="Porins"/>
    <property type="match status" value="1"/>
</dbReference>
<comment type="caution">
    <text evidence="13">The sequence shown here is derived from an EMBL/GenBank/DDBJ whole genome shotgun (WGS) entry which is preliminary data.</text>
</comment>
<dbReference type="Gene3D" id="2.40.170.20">
    <property type="entry name" value="TonB-dependent receptor, beta-barrel domain"/>
    <property type="match status" value="1"/>
</dbReference>
<evidence type="ECO:0000256" key="8">
    <source>
        <dbReference type="ARBA" id="ARBA00023136"/>
    </source>
</evidence>
<dbReference type="InterPro" id="IPR023996">
    <property type="entry name" value="TonB-dep_OMP_SusC/RagA"/>
</dbReference>
<keyword evidence="7 11" id="KW-0798">TonB box</keyword>
<feature type="domain" description="Secretin/TonB short N-terminal" evidence="12">
    <location>
        <begin position="55"/>
        <end position="108"/>
    </location>
</feature>
<dbReference type="STRING" id="1349421.OI18_07825"/>
<dbReference type="AlphaFoldDB" id="A0A0C1L6Q6"/>
<keyword evidence="3 10" id="KW-1134">Transmembrane beta strand</keyword>
<evidence type="ECO:0000256" key="5">
    <source>
        <dbReference type="ARBA" id="ARBA00022692"/>
    </source>
</evidence>
<evidence type="ECO:0000313" key="13">
    <source>
        <dbReference type="EMBL" id="KIC95201.1"/>
    </source>
</evidence>
<proteinExistence type="inferred from homology"/>
<evidence type="ECO:0000313" key="14">
    <source>
        <dbReference type="Proteomes" id="UP000031408"/>
    </source>
</evidence>
<dbReference type="Pfam" id="PF07715">
    <property type="entry name" value="Plug"/>
    <property type="match status" value="1"/>
</dbReference>
<keyword evidence="4" id="KW-0410">Iron transport</keyword>
<dbReference type="SMART" id="SM00965">
    <property type="entry name" value="STN"/>
    <property type="match status" value="1"/>
</dbReference>
<dbReference type="InterPro" id="IPR037066">
    <property type="entry name" value="Plug_dom_sf"/>
</dbReference>
<dbReference type="InterPro" id="IPR036942">
    <property type="entry name" value="Beta-barrel_TonB_sf"/>
</dbReference>
<protein>
    <recommendedName>
        <fullName evidence="12">Secretin/TonB short N-terminal domain-containing protein</fullName>
    </recommendedName>
</protein>
<dbReference type="Pfam" id="PF07660">
    <property type="entry name" value="STN"/>
    <property type="match status" value="1"/>
</dbReference>
<evidence type="ECO:0000259" key="12">
    <source>
        <dbReference type="SMART" id="SM00965"/>
    </source>
</evidence>
<organism evidence="13 14">
    <name type="scientific">Flavihumibacter solisilvae</name>
    <dbReference type="NCBI Taxonomy" id="1349421"/>
    <lineage>
        <taxon>Bacteria</taxon>
        <taxon>Pseudomonadati</taxon>
        <taxon>Bacteroidota</taxon>
        <taxon>Chitinophagia</taxon>
        <taxon>Chitinophagales</taxon>
        <taxon>Chitinophagaceae</taxon>
        <taxon>Flavihumibacter</taxon>
    </lineage>
</organism>
<dbReference type="Gene3D" id="2.60.40.1120">
    <property type="entry name" value="Carboxypeptidase-like, regulatory domain"/>
    <property type="match status" value="1"/>
</dbReference>
<gene>
    <name evidence="13" type="ORF">OI18_07825</name>
</gene>
<dbReference type="InterPro" id="IPR012910">
    <property type="entry name" value="Plug_dom"/>
</dbReference>
<dbReference type="FunFam" id="2.170.130.10:FF:000008">
    <property type="entry name" value="SusC/RagA family TonB-linked outer membrane protein"/>
    <property type="match status" value="1"/>
</dbReference>
<dbReference type="Pfam" id="PF00593">
    <property type="entry name" value="TonB_dep_Rec_b-barrel"/>
    <property type="match status" value="1"/>
</dbReference>